<sequence>MSLTLTLTSAHPVAAGVPTSRVVTSGRLSIGRAAGNDWVLPDPGRVISKRHCVIEGSGGTFHIIDHSVNGVFINASDQPVGRDQRCKLHHGDRIRIGDYELDVAIDQPARRDLPANGTAAEGGGEAALEPGMEAPLTSAQHLFDGPDHGPRLQGPAAAGGRTMPPAIPDDASLFGPGPAAKARPQPLTDLDRGAPIDAAFVPPKPAPPKPAQTAPIPEVLPEAPVVAEPAADVIPEDWDLGRAGPKLAPEPAAPPAAKPSPPLPAIGREESAVETAAPQPAAIDSPPPPQHAAGSAALGTAFLEGAGLDPAGTLPGIADPERMLRETGAILRTAIAGVIAVLETRRALKREMGAAATEFRPTENNPLKFTLGVDDTVKMLLTGSERGYLPAVTAVEEAFADIKGHQLAVLAAMQETWLDLLRRLDPKAIEQRLGDDAGLGALLSSKKARCWDAFLQLYETIAEDAETGYNSLFSRVFGHAYEQHQKRAPNKPE</sequence>
<evidence type="ECO:0000256" key="1">
    <source>
        <dbReference type="SAM" id="MobiDB-lite"/>
    </source>
</evidence>
<evidence type="ECO:0000313" key="3">
    <source>
        <dbReference type="EMBL" id="SUS06072.1"/>
    </source>
</evidence>
<dbReference type="Gene3D" id="2.60.200.20">
    <property type="match status" value="1"/>
</dbReference>
<dbReference type="InterPro" id="IPR050923">
    <property type="entry name" value="Cell_Proc_Reg/RNA_Proc"/>
</dbReference>
<dbReference type="SMART" id="SM00240">
    <property type="entry name" value="FHA"/>
    <property type="match status" value="1"/>
</dbReference>
<dbReference type="NCBIfam" id="TIGR03354">
    <property type="entry name" value="VI_FHA"/>
    <property type="match status" value="1"/>
</dbReference>
<dbReference type="PANTHER" id="PTHR23308">
    <property type="entry name" value="NUCLEAR INHIBITOR OF PROTEIN PHOSPHATASE-1"/>
    <property type="match status" value="1"/>
</dbReference>
<dbReference type="AlphaFoldDB" id="A0A380TC68"/>
<dbReference type="SUPFAM" id="SSF49879">
    <property type="entry name" value="SMAD/FHA domain"/>
    <property type="match status" value="1"/>
</dbReference>
<name>A0A380TC68_9ZZZZ</name>
<dbReference type="CDD" id="cd00060">
    <property type="entry name" value="FHA"/>
    <property type="match status" value="1"/>
</dbReference>
<feature type="compositionally biased region" description="Pro residues" evidence="1">
    <location>
        <begin position="251"/>
        <end position="264"/>
    </location>
</feature>
<dbReference type="InterPro" id="IPR017735">
    <property type="entry name" value="T6SS_FHA"/>
</dbReference>
<dbReference type="PROSITE" id="PS50006">
    <property type="entry name" value="FHA_DOMAIN"/>
    <property type="match status" value="1"/>
</dbReference>
<dbReference type="Pfam" id="PF20232">
    <property type="entry name" value="T6SS_FHA_C"/>
    <property type="match status" value="1"/>
</dbReference>
<gene>
    <name evidence="3" type="ORF">DF3PB_2380004</name>
</gene>
<reference evidence="3" key="1">
    <citation type="submission" date="2018-07" db="EMBL/GenBank/DDBJ databases">
        <authorList>
            <person name="Quirk P.G."/>
            <person name="Krulwich T.A."/>
        </authorList>
    </citation>
    <scope>NUCLEOTIDE SEQUENCE</scope>
</reference>
<feature type="region of interest" description="Disordered" evidence="1">
    <location>
        <begin position="138"/>
        <end position="216"/>
    </location>
</feature>
<evidence type="ECO:0000259" key="2">
    <source>
        <dbReference type="PROSITE" id="PS50006"/>
    </source>
</evidence>
<proteinExistence type="predicted"/>
<dbReference type="InterPro" id="IPR046883">
    <property type="entry name" value="T6SS_FHA_C"/>
</dbReference>
<dbReference type="InterPro" id="IPR000253">
    <property type="entry name" value="FHA_dom"/>
</dbReference>
<feature type="domain" description="FHA" evidence="2">
    <location>
        <begin position="28"/>
        <end position="78"/>
    </location>
</feature>
<feature type="region of interest" description="Disordered" evidence="1">
    <location>
        <begin position="237"/>
        <end position="294"/>
    </location>
</feature>
<dbReference type="Pfam" id="PF00498">
    <property type="entry name" value="FHA"/>
    <property type="match status" value="1"/>
</dbReference>
<accession>A0A380TC68</accession>
<protein>
    <submittedName>
        <fullName evidence="3">Putative Type VI secretion protein</fullName>
    </submittedName>
</protein>
<dbReference type="EMBL" id="UIDG01000155">
    <property type="protein sequence ID" value="SUS06072.1"/>
    <property type="molecule type" value="Genomic_DNA"/>
</dbReference>
<organism evidence="3">
    <name type="scientific">metagenome</name>
    <dbReference type="NCBI Taxonomy" id="256318"/>
    <lineage>
        <taxon>unclassified sequences</taxon>
        <taxon>metagenomes</taxon>
    </lineage>
</organism>
<dbReference type="InterPro" id="IPR008984">
    <property type="entry name" value="SMAD_FHA_dom_sf"/>
</dbReference>